<evidence type="ECO:0000313" key="5">
    <source>
        <dbReference type="Proteomes" id="UP000628775"/>
    </source>
</evidence>
<protein>
    <recommendedName>
        <fullName evidence="3">CBS domain-containing protein</fullName>
    </recommendedName>
</protein>
<organism evidence="4 5">
    <name type="scientific">Pullulanibacillus camelliae</name>
    <dbReference type="NCBI Taxonomy" id="1707096"/>
    <lineage>
        <taxon>Bacteria</taxon>
        <taxon>Bacillati</taxon>
        <taxon>Bacillota</taxon>
        <taxon>Bacilli</taxon>
        <taxon>Bacillales</taxon>
        <taxon>Sporolactobacillaceae</taxon>
        <taxon>Pullulanibacillus</taxon>
    </lineage>
</organism>
<dbReference type="InterPro" id="IPR046342">
    <property type="entry name" value="CBS_dom_sf"/>
</dbReference>
<dbReference type="Proteomes" id="UP000628775">
    <property type="component" value="Unassembled WGS sequence"/>
</dbReference>
<keyword evidence="1" id="KW-0677">Repeat</keyword>
<dbReference type="SUPFAM" id="SSF54631">
    <property type="entry name" value="CBS-domain pair"/>
    <property type="match status" value="1"/>
</dbReference>
<dbReference type="InterPro" id="IPR051462">
    <property type="entry name" value="CBS_domain-containing"/>
</dbReference>
<dbReference type="EMBL" id="BMIR01000006">
    <property type="protein sequence ID" value="GGE38500.1"/>
    <property type="molecule type" value="Genomic_DNA"/>
</dbReference>
<dbReference type="InterPro" id="IPR000644">
    <property type="entry name" value="CBS_dom"/>
</dbReference>
<keyword evidence="5" id="KW-1185">Reference proteome</keyword>
<gene>
    <name evidence="4" type="ORF">GCM10011391_16670</name>
</gene>
<reference evidence="4" key="1">
    <citation type="journal article" date="2014" name="Int. J. Syst. Evol. Microbiol.">
        <title>Complete genome sequence of Corynebacterium casei LMG S-19264T (=DSM 44701T), isolated from a smear-ripened cheese.</title>
        <authorList>
            <consortium name="US DOE Joint Genome Institute (JGI-PGF)"/>
            <person name="Walter F."/>
            <person name="Albersmeier A."/>
            <person name="Kalinowski J."/>
            <person name="Ruckert C."/>
        </authorList>
    </citation>
    <scope>NUCLEOTIDE SEQUENCE</scope>
    <source>
        <strain evidence="4">CGMCC 1.15371</strain>
    </source>
</reference>
<proteinExistence type="predicted"/>
<dbReference type="Gene3D" id="3.10.580.10">
    <property type="entry name" value="CBS-domain"/>
    <property type="match status" value="1"/>
</dbReference>
<comment type="caution">
    <text evidence="4">The sequence shown here is derived from an EMBL/GenBank/DDBJ whole genome shotgun (WGS) entry which is preliminary data.</text>
</comment>
<evidence type="ECO:0000313" key="4">
    <source>
        <dbReference type="EMBL" id="GGE38500.1"/>
    </source>
</evidence>
<dbReference type="PANTHER" id="PTHR48108">
    <property type="entry name" value="CBS DOMAIN-CONTAINING PROTEIN CBSX2, CHLOROPLASTIC"/>
    <property type="match status" value="1"/>
</dbReference>
<evidence type="ECO:0000256" key="1">
    <source>
        <dbReference type="ARBA" id="ARBA00022737"/>
    </source>
</evidence>
<accession>A0A8J2YCY5</accession>
<evidence type="ECO:0000256" key="2">
    <source>
        <dbReference type="PROSITE-ProRule" id="PRU00703"/>
    </source>
</evidence>
<dbReference type="AlphaFoldDB" id="A0A8J2YCY5"/>
<dbReference type="PROSITE" id="PS51371">
    <property type="entry name" value="CBS"/>
    <property type="match status" value="1"/>
</dbReference>
<dbReference type="RefSeq" id="WP_188692044.1">
    <property type="nucleotide sequence ID" value="NZ_BMIR01000006.1"/>
</dbReference>
<dbReference type="Pfam" id="PF00571">
    <property type="entry name" value="CBS"/>
    <property type="match status" value="1"/>
</dbReference>
<name>A0A8J2YCY5_9BACL</name>
<sequence length="211" mass="24100">MFVKSVMIPKHKTVYVQDQAPVKEALELLTRHEIDGMPVIKNDKYIGLITKNVIFEAAFLSDKAKEAFMETTTVGSIAIAQDNIVSEQTVFEETVIKTKAVPLVAVTDEQQQFLGIVTRFEVLEQFQSAFGMNKKGLRIVFTSVETEGRILRLSEITKQFHQNIISLMTFDDSDKLVRRIVMKVAYDNDTDKYVKKLERNGFKVLDIQMTE</sequence>
<feature type="domain" description="CBS" evidence="3">
    <location>
        <begin position="7"/>
        <end position="66"/>
    </location>
</feature>
<reference evidence="4" key="2">
    <citation type="submission" date="2020-09" db="EMBL/GenBank/DDBJ databases">
        <authorList>
            <person name="Sun Q."/>
            <person name="Zhou Y."/>
        </authorList>
    </citation>
    <scope>NUCLEOTIDE SEQUENCE</scope>
    <source>
        <strain evidence="4">CGMCC 1.15371</strain>
    </source>
</reference>
<evidence type="ECO:0000259" key="3">
    <source>
        <dbReference type="PROSITE" id="PS51371"/>
    </source>
</evidence>
<dbReference type="PANTHER" id="PTHR48108:SF34">
    <property type="entry name" value="CBS DOMAIN-CONTAINING PROTEIN YHCV"/>
    <property type="match status" value="1"/>
</dbReference>
<keyword evidence="2" id="KW-0129">CBS domain</keyword>